<evidence type="ECO:0000313" key="6">
    <source>
        <dbReference type="Proteomes" id="UP000462362"/>
    </source>
</evidence>
<dbReference type="AlphaFoldDB" id="A0A6I3S0J8"/>
<organism evidence="5 6">
    <name type="scientific">Parasutterella excrementihominis</name>
    <dbReference type="NCBI Taxonomy" id="487175"/>
    <lineage>
        <taxon>Bacteria</taxon>
        <taxon>Pseudomonadati</taxon>
        <taxon>Pseudomonadota</taxon>
        <taxon>Betaproteobacteria</taxon>
        <taxon>Burkholderiales</taxon>
        <taxon>Sutterellaceae</taxon>
        <taxon>Parasutterella</taxon>
    </lineage>
</organism>
<accession>A0A6I3S0J8</accession>
<protein>
    <submittedName>
        <fullName evidence="5">MFS transporter</fullName>
    </submittedName>
</protein>
<dbReference type="RefSeq" id="WP_021867966.1">
    <property type="nucleotide sequence ID" value="NZ_CAUABC010000005.1"/>
</dbReference>
<sequence>MLNLTRLGLQAFLGAIAIQMVSSLMGTAVASIAPEVARGLSADSTFAGLYIGCLYVGACLSSLCGGNFIRRFGPAHISEWALFLAAGAILLCMSSWEIVVLFSAFLLGLAKGPLMPAINTMLSRQVDKKDYNIIFSLKQCAGPIGMALSGLVIPLLTSHFGWRVGLAFVVCLAVIVGFWSAFIKKSQDSSYQFKDEPISLEHLADSLKLVVSSKLLTRLSVVSIFYKGIQMSVLAYLVVFLNDQKFSLVFAGAALATSNFGGIFGRIGWGAAAQKFSSSRKVLALIGVLMGLFTAMLGFIDQNTPEFLVLGLCLLIGINTQGWSGVFFAQIAAWAPEGKVAEATGGVDFFSFLGAIFLPMTFGFLGHHLGEFVTGFWVISVITVATGVYLWLVSDAKGTPA</sequence>
<dbReference type="InterPro" id="IPR052952">
    <property type="entry name" value="MFS-Transporter"/>
</dbReference>
<name>A0A6I3S0J8_9BURK</name>
<evidence type="ECO:0000256" key="1">
    <source>
        <dbReference type="ARBA" id="ARBA00022692"/>
    </source>
</evidence>
<dbReference type="SUPFAM" id="SSF103473">
    <property type="entry name" value="MFS general substrate transporter"/>
    <property type="match status" value="1"/>
</dbReference>
<evidence type="ECO:0000256" key="2">
    <source>
        <dbReference type="ARBA" id="ARBA00022989"/>
    </source>
</evidence>
<keyword evidence="2" id="KW-1133">Transmembrane helix</keyword>
<feature type="domain" description="Major facilitator superfamily (MFS) profile" evidence="4">
    <location>
        <begin position="3"/>
        <end position="398"/>
    </location>
</feature>
<keyword evidence="1" id="KW-0812">Transmembrane</keyword>
<dbReference type="PROSITE" id="PS50850">
    <property type="entry name" value="MFS"/>
    <property type="match status" value="1"/>
</dbReference>
<dbReference type="GO" id="GO:0022857">
    <property type="term" value="F:transmembrane transporter activity"/>
    <property type="evidence" value="ECO:0007669"/>
    <property type="project" value="InterPro"/>
</dbReference>
<reference evidence="5 6" key="1">
    <citation type="journal article" date="2019" name="Nat. Med.">
        <title>A library of human gut bacterial isolates paired with longitudinal multiomics data enables mechanistic microbiome research.</title>
        <authorList>
            <person name="Poyet M."/>
            <person name="Groussin M."/>
            <person name="Gibbons S.M."/>
            <person name="Avila-Pacheco J."/>
            <person name="Jiang X."/>
            <person name="Kearney S.M."/>
            <person name="Perrotta A.R."/>
            <person name="Berdy B."/>
            <person name="Zhao S."/>
            <person name="Lieberman T.D."/>
            <person name="Swanson P.K."/>
            <person name="Smith M."/>
            <person name="Roesemann S."/>
            <person name="Alexander J.E."/>
            <person name="Rich S.A."/>
            <person name="Livny J."/>
            <person name="Vlamakis H."/>
            <person name="Clish C."/>
            <person name="Bullock K."/>
            <person name="Deik A."/>
            <person name="Scott J."/>
            <person name="Pierce K.A."/>
            <person name="Xavier R.J."/>
            <person name="Alm E.J."/>
        </authorList>
    </citation>
    <scope>NUCLEOTIDE SEQUENCE [LARGE SCALE GENOMIC DNA]</scope>
    <source>
        <strain evidence="5 6">BIOML-A2</strain>
    </source>
</reference>
<dbReference type="Gene3D" id="1.20.1250.20">
    <property type="entry name" value="MFS general substrate transporter like domains"/>
    <property type="match status" value="2"/>
</dbReference>
<evidence type="ECO:0000259" key="4">
    <source>
        <dbReference type="PROSITE" id="PS50850"/>
    </source>
</evidence>
<evidence type="ECO:0000313" key="5">
    <source>
        <dbReference type="EMBL" id="MTU43410.1"/>
    </source>
</evidence>
<dbReference type="Proteomes" id="UP000462362">
    <property type="component" value="Unassembled WGS sequence"/>
</dbReference>
<dbReference type="EMBL" id="WNCL01000018">
    <property type="protein sequence ID" value="MTU43410.1"/>
    <property type="molecule type" value="Genomic_DNA"/>
</dbReference>
<keyword evidence="3" id="KW-0472">Membrane</keyword>
<dbReference type="InterPro" id="IPR020846">
    <property type="entry name" value="MFS_dom"/>
</dbReference>
<dbReference type="PANTHER" id="PTHR23527">
    <property type="entry name" value="BLL3282 PROTEIN"/>
    <property type="match status" value="1"/>
</dbReference>
<dbReference type="InterPro" id="IPR036259">
    <property type="entry name" value="MFS_trans_sf"/>
</dbReference>
<dbReference type="PANTHER" id="PTHR23527:SF1">
    <property type="entry name" value="BLL3282 PROTEIN"/>
    <property type="match status" value="1"/>
</dbReference>
<dbReference type="InterPro" id="IPR011701">
    <property type="entry name" value="MFS"/>
</dbReference>
<gene>
    <name evidence="5" type="ORF">GMD42_07205</name>
</gene>
<evidence type="ECO:0000256" key="3">
    <source>
        <dbReference type="ARBA" id="ARBA00023136"/>
    </source>
</evidence>
<proteinExistence type="predicted"/>
<dbReference type="Pfam" id="PF07690">
    <property type="entry name" value="MFS_1"/>
    <property type="match status" value="1"/>
</dbReference>
<comment type="caution">
    <text evidence="5">The sequence shown here is derived from an EMBL/GenBank/DDBJ whole genome shotgun (WGS) entry which is preliminary data.</text>
</comment>